<evidence type="ECO:0000313" key="3">
    <source>
        <dbReference type="EMBL" id="MBB5284233.1"/>
    </source>
</evidence>
<dbReference type="EMBL" id="JACHGF010000003">
    <property type="protein sequence ID" value="MBB5284233.1"/>
    <property type="molecule type" value="Genomic_DNA"/>
</dbReference>
<dbReference type="InterPro" id="IPR050445">
    <property type="entry name" value="Bact_polysacc_biosynth/exp"/>
</dbReference>
<dbReference type="GO" id="GO:0004713">
    <property type="term" value="F:protein tyrosine kinase activity"/>
    <property type="evidence" value="ECO:0007669"/>
    <property type="project" value="TreeGrafter"/>
</dbReference>
<dbReference type="RefSeq" id="WP_184174187.1">
    <property type="nucleotide sequence ID" value="NZ_JACHGF010000003.1"/>
</dbReference>
<organism evidence="3 4">
    <name type="scientific">Rhabdobacter roseus</name>
    <dbReference type="NCBI Taxonomy" id="1655419"/>
    <lineage>
        <taxon>Bacteria</taxon>
        <taxon>Pseudomonadati</taxon>
        <taxon>Bacteroidota</taxon>
        <taxon>Cytophagia</taxon>
        <taxon>Cytophagales</taxon>
        <taxon>Cytophagaceae</taxon>
        <taxon>Rhabdobacter</taxon>
    </lineage>
</organism>
<dbReference type="GO" id="GO:0005886">
    <property type="term" value="C:plasma membrane"/>
    <property type="evidence" value="ECO:0007669"/>
    <property type="project" value="TreeGrafter"/>
</dbReference>
<protein>
    <submittedName>
        <fullName evidence="3">Uncharacterized protein involved in exopolysaccharide biosynthesis</fullName>
    </submittedName>
</protein>
<gene>
    <name evidence="3" type="ORF">HNQ92_002376</name>
</gene>
<keyword evidence="2" id="KW-1133">Transmembrane helix</keyword>
<feature type="transmembrane region" description="Helical" evidence="2">
    <location>
        <begin position="305"/>
        <end position="327"/>
    </location>
</feature>
<keyword evidence="2" id="KW-0472">Membrane</keyword>
<name>A0A840TSI9_9BACT</name>
<proteinExistence type="predicted"/>
<dbReference type="Proteomes" id="UP000557307">
    <property type="component" value="Unassembled WGS sequence"/>
</dbReference>
<comment type="caution">
    <text evidence="3">The sequence shown here is derived from an EMBL/GenBank/DDBJ whole genome shotgun (WGS) entry which is preliminary data.</text>
</comment>
<evidence type="ECO:0000256" key="1">
    <source>
        <dbReference type="SAM" id="Coils"/>
    </source>
</evidence>
<sequence length="336" mass="37317">MQAPQPQAEEVIEISLADIAAFFKRHWLKLLVAGFLSGAAGYGLSHLAPIEYEATARILPEYSSGLGGGGLSDLASLAGLSLKNNSEAIRPDLYPDIIGSKSFLLKIMSTPFQLQNGQMIVLTQYLDEEAEPLSPTQVAQSDSLITMTKAQERVMKDVASRLTASMEKMSGVLNVRAEMPDPVLAAACTNLAVSYLKDFVADYRTARENEKLSFLRRQVAEAKGKYQRAEVALNTYRDRNVNAYTNVARIEEQRLQNDYLQAQTLYGELSRQLEASRLQAQEDTPILKVLEAPMVPNWKSKPRRVLYALGYALLGGFLTLLYLLFVAEKVHRRILG</sequence>
<evidence type="ECO:0000256" key="2">
    <source>
        <dbReference type="SAM" id="Phobius"/>
    </source>
</evidence>
<dbReference type="PANTHER" id="PTHR32309">
    <property type="entry name" value="TYROSINE-PROTEIN KINASE"/>
    <property type="match status" value="1"/>
</dbReference>
<keyword evidence="4" id="KW-1185">Reference proteome</keyword>
<dbReference type="PANTHER" id="PTHR32309:SF13">
    <property type="entry name" value="FERRIC ENTEROBACTIN TRANSPORT PROTEIN FEPE"/>
    <property type="match status" value="1"/>
</dbReference>
<accession>A0A840TSI9</accession>
<keyword evidence="1" id="KW-0175">Coiled coil</keyword>
<dbReference type="AlphaFoldDB" id="A0A840TSI9"/>
<keyword evidence="2" id="KW-0812">Transmembrane</keyword>
<feature type="coiled-coil region" evidence="1">
    <location>
        <begin position="212"/>
        <end position="239"/>
    </location>
</feature>
<reference evidence="3 4" key="1">
    <citation type="submission" date="2020-08" db="EMBL/GenBank/DDBJ databases">
        <title>Genomic Encyclopedia of Type Strains, Phase IV (KMG-IV): sequencing the most valuable type-strain genomes for metagenomic binning, comparative biology and taxonomic classification.</title>
        <authorList>
            <person name="Goeker M."/>
        </authorList>
    </citation>
    <scope>NUCLEOTIDE SEQUENCE [LARGE SCALE GENOMIC DNA]</scope>
    <source>
        <strain evidence="3 4">DSM 105074</strain>
    </source>
</reference>
<evidence type="ECO:0000313" key="4">
    <source>
        <dbReference type="Proteomes" id="UP000557307"/>
    </source>
</evidence>